<evidence type="ECO:0000256" key="2">
    <source>
        <dbReference type="ARBA" id="ARBA00023235"/>
    </source>
</evidence>
<dbReference type="PANTHER" id="PTHR48100">
    <property type="entry name" value="BROAD-SPECIFICITY PHOSPHATASE YOR283W-RELATED"/>
    <property type="match status" value="1"/>
</dbReference>
<comment type="caution">
    <text evidence="3">The sequence shown here is derived from an EMBL/GenBank/DDBJ whole genome shotgun (WGS) entry which is preliminary data.</text>
</comment>
<dbReference type="PANTHER" id="PTHR48100:SF1">
    <property type="entry name" value="HISTIDINE PHOSPHATASE FAMILY PROTEIN-RELATED"/>
    <property type="match status" value="1"/>
</dbReference>
<evidence type="ECO:0000256" key="1">
    <source>
        <dbReference type="ARBA" id="ARBA00023152"/>
    </source>
</evidence>
<organism evidence="3 4">
    <name type="scientific">Corynebacterium stercoris</name>
    <dbReference type="NCBI Taxonomy" id="2943490"/>
    <lineage>
        <taxon>Bacteria</taxon>
        <taxon>Bacillati</taxon>
        <taxon>Actinomycetota</taxon>
        <taxon>Actinomycetes</taxon>
        <taxon>Mycobacteriales</taxon>
        <taxon>Corynebacteriaceae</taxon>
        <taxon>Corynebacterium</taxon>
    </lineage>
</organism>
<dbReference type="InterPro" id="IPR013078">
    <property type="entry name" value="His_Pase_superF_clade-1"/>
</dbReference>
<keyword evidence="2" id="KW-0413">Isomerase</keyword>
<dbReference type="CDD" id="cd07067">
    <property type="entry name" value="HP_PGM_like"/>
    <property type="match status" value="1"/>
</dbReference>
<accession>A0ABT1G0H3</accession>
<keyword evidence="4" id="KW-1185">Reference proteome</keyword>
<dbReference type="InterPro" id="IPR029033">
    <property type="entry name" value="His_PPase_superfam"/>
</dbReference>
<dbReference type="InterPro" id="IPR001345">
    <property type="entry name" value="PG/BPGM_mutase_AS"/>
</dbReference>
<sequence>MLILLRHGQTTSNVDRKLDTQLPGAELTELGREQALAAGDEIRGLYDVDRVVSSEALRARQTAALAFGPETASGFADIPAVPGLHEVNAGRWEMQNSREAHEGYFRAFRGFYQRDLAAAIEEGESLELFLARYHGALAPYALKDGNTVIVSHGGAIRAFAANATEVSAQYAEQSHLANCQFVVIDPVGEFGEWRVVQWADYPHPSS</sequence>
<proteinExistence type="predicted"/>
<keyword evidence="1" id="KW-0324">Glycolysis</keyword>
<evidence type="ECO:0000313" key="3">
    <source>
        <dbReference type="EMBL" id="MCP1387516.1"/>
    </source>
</evidence>
<dbReference type="PROSITE" id="PS00175">
    <property type="entry name" value="PG_MUTASE"/>
    <property type="match status" value="1"/>
</dbReference>
<dbReference type="InterPro" id="IPR050275">
    <property type="entry name" value="PGM_Phosphatase"/>
</dbReference>
<dbReference type="SUPFAM" id="SSF53254">
    <property type="entry name" value="Phosphoglycerate mutase-like"/>
    <property type="match status" value="1"/>
</dbReference>
<dbReference type="Gene3D" id="3.40.50.1240">
    <property type="entry name" value="Phosphoglycerate mutase-like"/>
    <property type="match status" value="1"/>
</dbReference>
<dbReference type="EMBL" id="JAMFTQ010000004">
    <property type="protein sequence ID" value="MCP1387516.1"/>
    <property type="molecule type" value="Genomic_DNA"/>
</dbReference>
<gene>
    <name evidence="3" type="ORF">M5J20_04855</name>
</gene>
<evidence type="ECO:0000313" key="4">
    <source>
        <dbReference type="Proteomes" id="UP001204000"/>
    </source>
</evidence>
<reference evidence="3" key="1">
    <citation type="submission" date="2022-05" db="EMBL/GenBank/DDBJ databases">
        <title>Corynebacterium sp. TA-R-1 sp. nov., isolated from human feces.</title>
        <authorList>
            <person name="Shamsuzzaman M."/>
            <person name="Dahal R.H."/>
        </authorList>
    </citation>
    <scope>NUCLEOTIDE SEQUENCE</scope>
    <source>
        <strain evidence="3">TA-R-1</strain>
    </source>
</reference>
<dbReference type="Proteomes" id="UP001204000">
    <property type="component" value="Unassembled WGS sequence"/>
</dbReference>
<name>A0ABT1G0H3_9CORY</name>
<dbReference type="SMART" id="SM00855">
    <property type="entry name" value="PGAM"/>
    <property type="match status" value="1"/>
</dbReference>
<dbReference type="RefSeq" id="WP_253577052.1">
    <property type="nucleotide sequence ID" value="NZ_JAMFTQ010000004.1"/>
</dbReference>
<dbReference type="Pfam" id="PF00300">
    <property type="entry name" value="His_Phos_1"/>
    <property type="match status" value="1"/>
</dbReference>
<protein>
    <submittedName>
        <fullName evidence="3">Histidine phosphatase family protein</fullName>
    </submittedName>
</protein>